<sequence>MLNSQYQQTGTAAENVCRRNLCVMVAKSPGLCASEAAVTPFTGKGASLLTPGQVSWMGHGQHFLMTPTYKPESGSISQPQPWDRTAGPAAAQSKAWILVPSGSTPAE</sequence>
<protein>
    <submittedName>
        <fullName evidence="1">Uncharacterized protein</fullName>
    </submittedName>
</protein>
<reference evidence="1" key="1">
    <citation type="submission" date="2023-05" db="EMBL/GenBank/DDBJ databases">
        <authorList>
            <consortium name="ELIXIR-Norway"/>
        </authorList>
    </citation>
    <scope>NUCLEOTIDE SEQUENCE</scope>
</reference>
<proteinExistence type="predicted"/>
<dbReference type="Proteomes" id="UP001162501">
    <property type="component" value="Chromosome 3"/>
</dbReference>
<organism evidence="1 2">
    <name type="scientific">Rangifer tarandus platyrhynchus</name>
    <name type="common">Svalbard reindeer</name>
    <dbReference type="NCBI Taxonomy" id="3082113"/>
    <lineage>
        <taxon>Eukaryota</taxon>
        <taxon>Metazoa</taxon>
        <taxon>Chordata</taxon>
        <taxon>Craniata</taxon>
        <taxon>Vertebrata</taxon>
        <taxon>Euteleostomi</taxon>
        <taxon>Mammalia</taxon>
        <taxon>Eutheria</taxon>
        <taxon>Laurasiatheria</taxon>
        <taxon>Artiodactyla</taxon>
        <taxon>Ruminantia</taxon>
        <taxon>Pecora</taxon>
        <taxon>Cervidae</taxon>
        <taxon>Odocoileinae</taxon>
        <taxon>Rangifer</taxon>
    </lineage>
</organism>
<accession>A0AC59ZJL1</accession>
<reference evidence="1" key="2">
    <citation type="submission" date="2025-03" db="EMBL/GenBank/DDBJ databases">
        <authorList>
            <consortium name="ELIXIR-Norway"/>
            <consortium name="Elixir Norway"/>
        </authorList>
    </citation>
    <scope>NUCLEOTIDE SEQUENCE</scope>
</reference>
<evidence type="ECO:0000313" key="2">
    <source>
        <dbReference type="Proteomes" id="UP001162501"/>
    </source>
</evidence>
<name>A0AC59ZJL1_RANTA</name>
<gene>
    <name evidence="1" type="ORF">MRATA1EN22A_LOCUS19325</name>
</gene>
<evidence type="ECO:0000313" key="1">
    <source>
        <dbReference type="EMBL" id="CAN0444985.1"/>
    </source>
</evidence>
<dbReference type="EMBL" id="OX596087">
    <property type="protein sequence ID" value="CAN0444985.1"/>
    <property type="molecule type" value="Genomic_DNA"/>
</dbReference>